<evidence type="ECO:0000313" key="2">
    <source>
        <dbReference type="EMBL" id="KAF5579442.1"/>
    </source>
</evidence>
<name>A0A8H5NUR7_9HYPO</name>
<organism evidence="2 3">
    <name type="scientific">Fusarium pseudocircinatum</name>
    <dbReference type="NCBI Taxonomy" id="56676"/>
    <lineage>
        <taxon>Eukaryota</taxon>
        <taxon>Fungi</taxon>
        <taxon>Dikarya</taxon>
        <taxon>Ascomycota</taxon>
        <taxon>Pezizomycotina</taxon>
        <taxon>Sordariomycetes</taxon>
        <taxon>Hypocreomycetidae</taxon>
        <taxon>Hypocreales</taxon>
        <taxon>Nectriaceae</taxon>
        <taxon>Fusarium</taxon>
        <taxon>Fusarium fujikuroi species complex</taxon>
    </lineage>
</organism>
<accession>A0A8H5NUR7</accession>
<gene>
    <name evidence="2" type="ORF">FPCIR_11100</name>
</gene>
<proteinExistence type="predicted"/>
<evidence type="ECO:0000313" key="3">
    <source>
        <dbReference type="Proteomes" id="UP000546213"/>
    </source>
</evidence>
<dbReference type="OrthoDB" id="5093956at2759"/>
<keyword evidence="3" id="KW-1185">Reference proteome</keyword>
<reference evidence="2 3" key="1">
    <citation type="submission" date="2020-05" db="EMBL/GenBank/DDBJ databases">
        <title>Identification and distribution of gene clusters putatively required for synthesis of sphingolipid metabolism inhibitors in phylogenetically diverse species of the filamentous fungus Fusarium.</title>
        <authorList>
            <person name="Kim H.-S."/>
            <person name="Busman M."/>
            <person name="Brown D.W."/>
            <person name="Divon H."/>
            <person name="Uhlig S."/>
            <person name="Proctor R.H."/>
        </authorList>
    </citation>
    <scope>NUCLEOTIDE SEQUENCE [LARGE SCALE GENOMIC DNA]</scope>
    <source>
        <strain evidence="2 3">NRRL 36939</strain>
    </source>
</reference>
<dbReference type="EMBL" id="JAAOAS010000333">
    <property type="protein sequence ID" value="KAF5579442.1"/>
    <property type="molecule type" value="Genomic_DNA"/>
</dbReference>
<evidence type="ECO:0000256" key="1">
    <source>
        <dbReference type="SAM" id="MobiDB-lite"/>
    </source>
</evidence>
<sequence>MAESMSTERLDYLLEMALIIHEGIAEHLEGNDELDNQLVARLKEAEHFIVVKKVLEGLLIDHASNTDSDNELAPADATPPSCHYSHSAEEHTPQSQYSPPSPSLFFSSPEPQGTPTSAPVRRKNPRRIPGETRGSKELRKMRRAVPYASWVDKPKSFK</sequence>
<comment type="caution">
    <text evidence="2">The sequence shown here is derived from an EMBL/GenBank/DDBJ whole genome shotgun (WGS) entry which is preliminary data.</text>
</comment>
<feature type="compositionally biased region" description="Basic and acidic residues" evidence="1">
    <location>
        <begin position="128"/>
        <end position="138"/>
    </location>
</feature>
<protein>
    <submittedName>
        <fullName evidence="2">Uncharacterized protein</fullName>
    </submittedName>
</protein>
<feature type="region of interest" description="Disordered" evidence="1">
    <location>
        <begin position="64"/>
        <end position="145"/>
    </location>
</feature>
<dbReference type="Proteomes" id="UP000546213">
    <property type="component" value="Unassembled WGS sequence"/>
</dbReference>
<dbReference type="AlphaFoldDB" id="A0A8H5NUR7"/>
<feature type="compositionally biased region" description="Low complexity" evidence="1">
    <location>
        <begin position="93"/>
        <end position="111"/>
    </location>
</feature>